<keyword evidence="4" id="KW-1185">Reference proteome</keyword>
<feature type="compositionally biased region" description="Polar residues" evidence="1">
    <location>
        <begin position="496"/>
        <end position="507"/>
    </location>
</feature>
<feature type="transmembrane region" description="Helical" evidence="2">
    <location>
        <begin position="268"/>
        <end position="289"/>
    </location>
</feature>
<dbReference type="SUPFAM" id="SSF48097">
    <property type="entry name" value="Regulator of G-protein signaling, RGS"/>
    <property type="match status" value="1"/>
</dbReference>
<dbReference type="InterPro" id="IPR036305">
    <property type="entry name" value="RGS_sf"/>
</dbReference>
<keyword evidence="2" id="KW-0472">Membrane</keyword>
<keyword evidence="2" id="KW-0812">Transmembrane</keyword>
<name>A0A074RZE3_9AGAM</name>
<dbReference type="Gene3D" id="1.10.167.10">
    <property type="entry name" value="Regulator of G-protein Signalling 4, domain 2"/>
    <property type="match status" value="1"/>
</dbReference>
<evidence type="ECO:0000256" key="2">
    <source>
        <dbReference type="SAM" id="Phobius"/>
    </source>
</evidence>
<dbReference type="AlphaFoldDB" id="A0A074RZE3"/>
<gene>
    <name evidence="3" type="ORF">V565_045200</name>
</gene>
<sequence length="638" mass="71738">MLSSNRRPRRRHPPVERPTPHWFTLGSLRSFGTRLRNPPPPSNEEHYVWLVKPKYTVRLEDVVADKHLPPLSRHDFEEYLYYVEGSLRNLYFHEWVHHYRQLFEHWAESVLGANVPSSSKGGYRPRELWERLKNCQDPRLRKEFALAKDTFFRPGASMRLNIPSEYLDCILLIPNAPPPYDELELTDKMPSFPSQPEPGIFDSILKLVRDALNTSFATFIKLAFSNAGLWHCVPGACGGALIVAGGLAMWSIGMTSHRRGYVVGSLPIIWIGMWFMLVTLSGHCLTVYVTGDARQLYPWETERPLPPEVVPPSVYSLTPAPAPEGVMSTPTPYQQYLHYSSPLTCRSLSIHQHTHLARTLVERRWSEGILKMLGRDKGDDGSTVLARKTEREPSNQLPPARKTKGLARNSLTMDAEQVNTLEQSGPASVLTTSPKDSATDLSQRRNAVVDISMELAAMGSGAEGRPDSPLSEENDFGIVLSEAFEEDEIPEMHHFSTPSQPYSTPTLTHDKGLATRRPSCSTRVPNPSRQAPLAPLLQPPEHAVQRRRTMPDILAPVAPINARCGSDVLTIDIATRRGSKSSETEQEPELYWPWARNLYGPMTLVHSPLVRRAHWVTTWRTAAISTFVTFGLALGLIH</sequence>
<keyword evidence="2" id="KW-1133">Transmembrane helix</keyword>
<evidence type="ECO:0000313" key="3">
    <source>
        <dbReference type="EMBL" id="KEP52441.1"/>
    </source>
</evidence>
<dbReference type="OrthoDB" id="3232309at2759"/>
<feature type="compositionally biased region" description="Polar residues" evidence="1">
    <location>
        <begin position="518"/>
        <end position="529"/>
    </location>
</feature>
<dbReference type="HOGENOM" id="CLU_030981_0_0_1"/>
<feature type="region of interest" description="Disordered" evidence="1">
    <location>
        <begin position="494"/>
        <end position="535"/>
    </location>
</feature>
<dbReference type="PANTHER" id="PTHR39466:SF1">
    <property type="entry name" value="RGS DOMAIN-CONTAINING PROTEIN"/>
    <property type="match status" value="1"/>
</dbReference>
<evidence type="ECO:0000313" key="4">
    <source>
        <dbReference type="Proteomes" id="UP000027456"/>
    </source>
</evidence>
<accession>A0A074RZE3</accession>
<dbReference type="EMBL" id="AZST01000105">
    <property type="protein sequence ID" value="KEP52441.1"/>
    <property type="molecule type" value="Genomic_DNA"/>
</dbReference>
<dbReference type="InterPro" id="IPR044926">
    <property type="entry name" value="RGS_subdomain_2"/>
</dbReference>
<feature type="transmembrane region" description="Helical" evidence="2">
    <location>
        <begin position="228"/>
        <end position="248"/>
    </location>
</feature>
<dbReference type="PANTHER" id="PTHR39466">
    <property type="entry name" value="RGS DOMAIN-CONTAINING PROTEIN"/>
    <property type="match status" value="1"/>
</dbReference>
<comment type="caution">
    <text evidence="3">The sequence shown here is derived from an EMBL/GenBank/DDBJ whole genome shotgun (WGS) entry which is preliminary data.</text>
</comment>
<proteinExistence type="predicted"/>
<feature type="transmembrane region" description="Helical" evidence="2">
    <location>
        <begin position="619"/>
        <end position="637"/>
    </location>
</feature>
<protein>
    <submittedName>
        <fullName evidence="3">Putative RGS domain protein</fullName>
    </submittedName>
</protein>
<organism evidence="3 4">
    <name type="scientific">Rhizoctonia solani 123E</name>
    <dbReference type="NCBI Taxonomy" id="1423351"/>
    <lineage>
        <taxon>Eukaryota</taxon>
        <taxon>Fungi</taxon>
        <taxon>Dikarya</taxon>
        <taxon>Basidiomycota</taxon>
        <taxon>Agaricomycotina</taxon>
        <taxon>Agaricomycetes</taxon>
        <taxon>Cantharellales</taxon>
        <taxon>Ceratobasidiaceae</taxon>
        <taxon>Rhizoctonia</taxon>
    </lineage>
</organism>
<dbReference type="Proteomes" id="UP000027456">
    <property type="component" value="Unassembled WGS sequence"/>
</dbReference>
<feature type="region of interest" description="Disordered" evidence="1">
    <location>
        <begin position="421"/>
        <end position="442"/>
    </location>
</feature>
<reference evidence="3 4" key="1">
    <citation type="submission" date="2013-12" db="EMBL/GenBank/DDBJ databases">
        <authorList>
            <person name="Cubeta M."/>
            <person name="Pakala S."/>
            <person name="Fedorova N."/>
            <person name="Thomas E."/>
            <person name="Dean R."/>
            <person name="Jabaji S."/>
            <person name="Neate S."/>
            <person name="Toda T."/>
            <person name="Tavantzis S."/>
            <person name="Vilgalys R."/>
            <person name="Bharathan N."/>
            <person name="Pakala S."/>
            <person name="Losada L.S."/>
            <person name="Zafar N."/>
            <person name="Nierman W."/>
        </authorList>
    </citation>
    <scope>NUCLEOTIDE SEQUENCE [LARGE SCALE GENOMIC DNA]</scope>
    <source>
        <strain evidence="3 4">123E</strain>
    </source>
</reference>
<evidence type="ECO:0000256" key="1">
    <source>
        <dbReference type="SAM" id="MobiDB-lite"/>
    </source>
</evidence>
<feature type="region of interest" description="Disordered" evidence="1">
    <location>
        <begin position="376"/>
        <end position="403"/>
    </location>
</feature>
<dbReference type="STRING" id="1423351.A0A074RZE3"/>